<dbReference type="EMBL" id="CP003363">
    <property type="protein sequence ID" value="AGB50659.1"/>
    <property type="molecule type" value="Genomic_DNA"/>
</dbReference>
<dbReference type="Proteomes" id="UP000010866">
    <property type="component" value="Plasmid pMETHO01"/>
</dbReference>
<name>L0L2X1_METHD</name>
<proteinExistence type="predicted"/>
<evidence type="ECO:0000313" key="3">
    <source>
        <dbReference type="Proteomes" id="UP000010866"/>
    </source>
</evidence>
<keyword evidence="1" id="KW-1133">Transmembrane helix</keyword>
<dbReference type="AlphaFoldDB" id="L0L2X1"/>
<sequence precursor="true">MLKSAVMLACDLLMIIAAFGLAGYYYSANQMSAGEWYMLQYDVETLATNINTAAAIDGYVEMSMTVPPYSYISVYNDDISLPSYGTVVGVKVSSQRSMEWLVFNTLIEGSRRYNQLGYVMGPVTRGTASVFQTIFVEKTTVSHTQISSPAFTTIIDNTYGDESEEFDIILDGTQKYLHSGDGYVYPIVSMEVTAV</sequence>
<keyword evidence="3" id="KW-1185">Reference proteome</keyword>
<dbReference type="GeneID" id="14401482"/>
<gene>
    <name evidence="2" type="ordered locus">Metho_2520</name>
</gene>
<reference evidence="3" key="1">
    <citation type="submission" date="2012-02" db="EMBL/GenBank/DDBJ databases">
        <title>Complete sequence of plasmid of Methanomethylovorans hollandica DSM 15978.</title>
        <authorList>
            <person name="Lucas S."/>
            <person name="Copeland A."/>
            <person name="Lapidus A."/>
            <person name="Glavina del Rio T."/>
            <person name="Dalin E."/>
            <person name="Tice H."/>
            <person name="Bruce D."/>
            <person name="Goodwin L."/>
            <person name="Pitluck S."/>
            <person name="Peters L."/>
            <person name="Mikhailova N."/>
            <person name="Held B."/>
            <person name="Kyrpides N."/>
            <person name="Mavromatis K."/>
            <person name="Ivanova N."/>
            <person name="Brettin T."/>
            <person name="Detter J.C."/>
            <person name="Han C."/>
            <person name="Larimer F."/>
            <person name="Land M."/>
            <person name="Hauser L."/>
            <person name="Markowitz V."/>
            <person name="Cheng J.-F."/>
            <person name="Hugenholtz P."/>
            <person name="Woyke T."/>
            <person name="Wu D."/>
            <person name="Spring S."/>
            <person name="Schroeder M."/>
            <person name="Brambilla E."/>
            <person name="Klenk H.-P."/>
            <person name="Eisen J.A."/>
        </authorList>
    </citation>
    <scope>NUCLEOTIDE SEQUENCE [LARGE SCALE GENOMIC DNA]</scope>
    <source>
        <strain evidence="3">DSM 15978 / NBRC 107637 / DMS1</strain>
        <plasmid evidence="3">Plasmid pMETHO01</plasmid>
    </source>
</reference>
<dbReference type="KEGG" id="mhz:Metho_2520"/>
<keyword evidence="1" id="KW-0472">Membrane</keyword>
<dbReference type="HOGENOM" id="CLU_1393579_0_0_2"/>
<keyword evidence="2" id="KW-0614">Plasmid</keyword>
<protein>
    <submittedName>
        <fullName evidence="2">Uncharacterized protein</fullName>
    </submittedName>
</protein>
<geneLocation type="plasmid" evidence="2 3">
    <name>pMETHO01</name>
</geneLocation>
<organism evidence="2 3">
    <name type="scientific">Methanomethylovorans hollandica (strain DSM 15978 / NBRC 107637 / DMS1)</name>
    <dbReference type="NCBI Taxonomy" id="867904"/>
    <lineage>
        <taxon>Archaea</taxon>
        <taxon>Methanobacteriati</taxon>
        <taxon>Methanobacteriota</taxon>
        <taxon>Stenosarchaea group</taxon>
        <taxon>Methanomicrobia</taxon>
        <taxon>Methanosarcinales</taxon>
        <taxon>Methanosarcinaceae</taxon>
        <taxon>Methanomethylovorans</taxon>
    </lineage>
</organism>
<accession>L0L2X1</accession>
<dbReference type="RefSeq" id="WP_015313791.1">
    <property type="nucleotide sequence ID" value="NC_019972.1"/>
</dbReference>
<evidence type="ECO:0000313" key="2">
    <source>
        <dbReference type="EMBL" id="AGB50659.1"/>
    </source>
</evidence>
<evidence type="ECO:0000256" key="1">
    <source>
        <dbReference type="SAM" id="Phobius"/>
    </source>
</evidence>
<feature type="transmembrane region" description="Helical" evidence="1">
    <location>
        <begin position="6"/>
        <end position="26"/>
    </location>
</feature>
<keyword evidence="1" id="KW-0812">Transmembrane</keyword>